<dbReference type="Proteomes" id="UP000198796">
    <property type="component" value="Unassembled WGS sequence"/>
</dbReference>
<sequence length="293" mass="32851">MVHFNVPPETPTAEVDLHKCQHAFVIVGDDTLFAVHMTQFWHEAHKYQLVFRLGVSPEVRAALREVRRSHPDAALIWCNDGGPDAFAVPSMVTARDPTFRGAIYLGIRPPPEEPPPHFFPWSRDLVLPVIDDVTITVEHVVLFRPFAHCEGFPDHPLYLLWGADDEAHMTRLQTARLLTGPFEAPRYGMDVDHIMSLHSRPAWLGPEIMASGVVISLPDVPRTDDHGAPVITEDPPFAPGHEITVLYRGTGAPRRITAATCWLWGGLVSNSPEYMAAPGNSLRLTEMPRQYWR</sequence>
<dbReference type="AlphaFoldDB" id="A0A1I0XB90"/>
<name>A0A1I0XB90_9RHOB</name>
<proteinExistence type="predicted"/>
<dbReference type="STRING" id="871651.SAMN05421688_2093"/>
<dbReference type="OrthoDB" id="7874075at2"/>
<organism evidence="1 2">
    <name type="scientific">Poseidonocella pacifica</name>
    <dbReference type="NCBI Taxonomy" id="871651"/>
    <lineage>
        <taxon>Bacteria</taxon>
        <taxon>Pseudomonadati</taxon>
        <taxon>Pseudomonadota</taxon>
        <taxon>Alphaproteobacteria</taxon>
        <taxon>Rhodobacterales</taxon>
        <taxon>Roseobacteraceae</taxon>
        <taxon>Poseidonocella</taxon>
    </lineage>
</organism>
<keyword evidence="2" id="KW-1185">Reference proteome</keyword>
<evidence type="ECO:0000313" key="1">
    <source>
        <dbReference type="EMBL" id="SFA98349.1"/>
    </source>
</evidence>
<accession>A0A1I0XB90</accession>
<protein>
    <submittedName>
        <fullName evidence="1">Uncharacterized protein</fullName>
    </submittedName>
</protein>
<dbReference type="RefSeq" id="WP_092064193.1">
    <property type="nucleotide sequence ID" value="NZ_FOJU01000003.1"/>
</dbReference>
<dbReference type="EMBL" id="FOJU01000003">
    <property type="protein sequence ID" value="SFA98349.1"/>
    <property type="molecule type" value="Genomic_DNA"/>
</dbReference>
<gene>
    <name evidence="1" type="ORF">SAMN05421688_2093</name>
</gene>
<reference evidence="1 2" key="1">
    <citation type="submission" date="2016-10" db="EMBL/GenBank/DDBJ databases">
        <authorList>
            <person name="de Groot N.N."/>
        </authorList>
    </citation>
    <scope>NUCLEOTIDE SEQUENCE [LARGE SCALE GENOMIC DNA]</scope>
    <source>
        <strain evidence="1 2">DSM 29316</strain>
    </source>
</reference>
<evidence type="ECO:0000313" key="2">
    <source>
        <dbReference type="Proteomes" id="UP000198796"/>
    </source>
</evidence>